<protein>
    <submittedName>
        <fullName evidence="1">Uncharacterized protein</fullName>
    </submittedName>
</protein>
<accession>C8PJS9</accession>
<gene>
    <name evidence="1" type="ORF">CAMGR0001_1479</name>
</gene>
<name>C8PJS9_9BACT</name>
<reference evidence="1 2" key="1">
    <citation type="submission" date="2009-07" db="EMBL/GenBank/DDBJ databases">
        <authorList>
            <person name="Madupu R."/>
            <person name="Sebastian Y."/>
            <person name="Durkin A.S."/>
            <person name="Torralba M."/>
            <person name="Methe B."/>
            <person name="Sutton G.G."/>
            <person name="Strausberg R.L."/>
            <person name="Nelson K.E."/>
        </authorList>
    </citation>
    <scope>NUCLEOTIDE SEQUENCE [LARGE SCALE GENOMIC DNA]</scope>
    <source>
        <strain evidence="1 2">RM3268</strain>
    </source>
</reference>
<evidence type="ECO:0000313" key="1">
    <source>
        <dbReference type="EMBL" id="EEV17184.1"/>
    </source>
</evidence>
<evidence type="ECO:0000313" key="2">
    <source>
        <dbReference type="Proteomes" id="UP000005709"/>
    </source>
</evidence>
<dbReference type="EMBL" id="ACYG01000027">
    <property type="protein sequence ID" value="EEV17184.1"/>
    <property type="molecule type" value="Genomic_DNA"/>
</dbReference>
<proteinExistence type="predicted"/>
<dbReference type="Proteomes" id="UP000005709">
    <property type="component" value="Unassembled WGS sequence"/>
</dbReference>
<dbReference type="AlphaFoldDB" id="C8PJS9"/>
<comment type="caution">
    <text evidence="1">The sequence shown here is derived from an EMBL/GenBank/DDBJ whole genome shotgun (WGS) entry which is preliminary data.</text>
</comment>
<keyword evidence="2" id="KW-1185">Reference proteome</keyword>
<sequence>MSEITQSPGGLNFTAAILKFTRLKLTDLREPPFVANLC</sequence>
<organism evidence="1 2">
    <name type="scientific">Campylobacter gracilis RM3268</name>
    <dbReference type="NCBI Taxonomy" id="553220"/>
    <lineage>
        <taxon>Bacteria</taxon>
        <taxon>Pseudomonadati</taxon>
        <taxon>Campylobacterota</taxon>
        <taxon>Epsilonproteobacteria</taxon>
        <taxon>Campylobacterales</taxon>
        <taxon>Campylobacteraceae</taxon>
        <taxon>Campylobacter</taxon>
    </lineage>
</organism>